<evidence type="ECO:0000313" key="2">
    <source>
        <dbReference type="Proteomes" id="UP000237441"/>
    </source>
</evidence>
<sequence>MHAACRLEDRATEIVRMMLDLGVDPYARIEDSIPPEFTAPGEAAKVAILDLLRLFEARSVDLHRSHHYNVARNLKMRLQQDRHSGHAHLSWRRSHAAGANGRTPLILASTLPDGGDLAKIILEHNSNNVDGKDNNDETALQQAKRGCEGYWK</sequence>
<dbReference type="SUPFAM" id="SSF48403">
    <property type="entry name" value="Ankyrin repeat"/>
    <property type="match status" value="1"/>
</dbReference>
<protein>
    <recommendedName>
        <fullName evidence="3">Ankyrin repeat protein</fullName>
    </recommendedName>
</protein>
<name>A0A2S7YCY8_BEABA</name>
<dbReference type="OrthoDB" id="195446at2759"/>
<dbReference type="EMBL" id="JRHA01000004">
    <property type="protein sequence ID" value="PQK13977.1"/>
    <property type="molecule type" value="Genomic_DNA"/>
</dbReference>
<comment type="caution">
    <text evidence="1">The sequence shown here is derived from an EMBL/GenBank/DDBJ whole genome shotgun (WGS) entry which is preliminary data.</text>
</comment>
<evidence type="ECO:0000313" key="1">
    <source>
        <dbReference type="EMBL" id="PQK13977.1"/>
    </source>
</evidence>
<gene>
    <name evidence="1" type="ORF">BB8028_0004g09080</name>
</gene>
<dbReference type="Proteomes" id="UP000237441">
    <property type="component" value="Unassembled WGS sequence"/>
</dbReference>
<organism evidence="1 2">
    <name type="scientific">Beauveria bassiana</name>
    <name type="common">White muscardine disease fungus</name>
    <name type="synonym">Tritirachium shiotae</name>
    <dbReference type="NCBI Taxonomy" id="176275"/>
    <lineage>
        <taxon>Eukaryota</taxon>
        <taxon>Fungi</taxon>
        <taxon>Dikarya</taxon>
        <taxon>Ascomycota</taxon>
        <taxon>Pezizomycotina</taxon>
        <taxon>Sordariomycetes</taxon>
        <taxon>Hypocreomycetidae</taxon>
        <taxon>Hypocreales</taxon>
        <taxon>Cordycipitaceae</taxon>
        <taxon>Beauveria</taxon>
    </lineage>
</organism>
<reference evidence="1 2" key="1">
    <citation type="submission" date="2016-07" db="EMBL/GenBank/DDBJ databases">
        <title>Comparative genomics of the entomopathogenic fungus Beauveria bassiana.</title>
        <authorList>
            <person name="Valero Jimenez C.A."/>
            <person name="Zwaan B.J."/>
            <person name="Van Kan J.A."/>
            <person name="Takken W."/>
            <person name="Debets A.J."/>
            <person name="Schoustra S.E."/>
            <person name="Koenraadt C.J."/>
        </authorList>
    </citation>
    <scope>NUCLEOTIDE SEQUENCE [LARGE SCALE GENOMIC DNA]</scope>
    <source>
        <strain evidence="1 2">ARSEF 8028</strain>
    </source>
</reference>
<dbReference type="AlphaFoldDB" id="A0A2S7YCY8"/>
<dbReference type="Gene3D" id="1.25.40.20">
    <property type="entry name" value="Ankyrin repeat-containing domain"/>
    <property type="match status" value="1"/>
</dbReference>
<evidence type="ECO:0008006" key="3">
    <source>
        <dbReference type="Google" id="ProtNLM"/>
    </source>
</evidence>
<accession>A0A2S7YCY8</accession>
<proteinExistence type="predicted"/>
<dbReference type="InterPro" id="IPR036770">
    <property type="entry name" value="Ankyrin_rpt-contain_sf"/>
</dbReference>